<gene>
    <name evidence="1" type="ORF">EVJ58_g9047</name>
</gene>
<dbReference type="Proteomes" id="UP000298390">
    <property type="component" value="Unassembled WGS sequence"/>
</dbReference>
<organism evidence="1 2">
    <name type="scientific">Rhodofomes roseus</name>
    <dbReference type="NCBI Taxonomy" id="34475"/>
    <lineage>
        <taxon>Eukaryota</taxon>
        <taxon>Fungi</taxon>
        <taxon>Dikarya</taxon>
        <taxon>Basidiomycota</taxon>
        <taxon>Agaricomycotina</taxon>
        <taxon>Agaricomycetes</taxon>
        <taxon>Polyporales</taxon>
        <taxon>Rhodofomes</taxon>
    </lineage>
</organism>
<proteinExistence type="predicted"/>
<protein>
    <submittedName>
        <fullName evidence="1">Uncharacterized protein</fullName>
    </submittedName>
</protein>
<reference evidence="1 2" key="1">
    <citation type="submission" date="2019-01" db="EMBL/GenBank/DDBJ databases">
        <title>Genome sequencing of the rare red list fungi Fomitopsis rosea.</title>
        <authorList>
            <person name="Buettner E."/>
            <person name="Kellner H."/>
        </authorList>
    </citation>
    <scope>NUCLEOTIDE SEQUENCE [LARGE SCALE GENOMIC DNA]</scope>
    <source>
        <strain evidence="1 2">DSM 105464</strain>
    </source>
</reference>
<name>A0A4Y9XZS3_9APHY</name>
<sequence length="58" mass="6052">MFTVSKPYLSSERCAHQGPQNVAVPVNNANCGVSSCSCGEAYVALSLHVAPPYADPGR</sequence>
<dbReference type="EMBL" id="SEKV01000736">
    <property type="protein sequence ID" value="TFY54119.1"/>
    <property type="molecule type" value="Genomic_DNA"/>
</dbReference>
<accession>A0A4Y9XZS3</accession>
<dbReference type="AlphaFoldDB" id="A0A4Y9XZS3"/>
<evidence type="ECO:0000313" key="2">
    <source>
        <dbReference type="Proteomes" id="UP000298390"/>
    </source>
</evidence>
<comment type="caution">
    <text evidence="1">The sequence shown here is derived from an EMBL/GenBank/DDBJ whole genome shotgun (WGS) entry which is preliminary data.</text>
</comment>
<evidence type="ECO:0000313" key="1">
    <source>
        <dbReference type="EMBL" id="TFY54119.1"/>
    </source>
</evidence>